<keyword evidence="1" id="KW-0614">Plasmid</keyword>
<dbReference type="EMBL" id="CP158297">
    <property type="protein sequence ID" value="XBV83890.1"/>
    <property type="molecule type" value="Genomic_DNA"/>
</dbReference>
<gene>
    <name evidence="1" type="ORF">ABOD76_02250</name>
</gene>
<protein>
    <submittedName>
        <fullName evidence="1">Uncharacterized protein</fullName>
    </submittedName>
</protein>
<dbReference type="RefSeq" id="WP_350241721.1">
    <property type="nucleotide sequence ID" value="NZ_CP158297.1"/>
</dbReference>
<accession>A0AAU7U5Z8</accession>
<sequence length="265" mass="28307">MEHGDPPPAALQGEWHFGYVSPIEYYDPTTGKYAEASGTSAILHLNPDGTFTGSSISVITVGACSTKLLVISDGLLKFNGQSMTKIDKHVKFSMLETCSGKVTTGGTLTNKTSTWKVEGEGDAAVLTITDDQGATGRWNRPRVVTAPGDPQPGKTYTLSGTLTAPSGHSLYGTAVIVCPKATGCEHGGDKTKWFKTGSELNATTWEIKGMTDEPYLVYAWQDVDHNKEFSVGDWFDKAFASGNGVITNPAAGTSVHFVMEEITEE</sequence>
<reference evidence="1" key="1">
    <citation type="submission" date="2024-06" db="EMBL/GenBank/DDBJ databases">
        <title>Draft Genome Sequence of Deinococcus sonorensis Type Strain KR-87, a Biofilm Producing Representative of the Genus Deinococcus.</title>
        <authorList>
            <person name="Boren L.S."/>
            <person name="Grosso R.A."/>
            <person name="Hugenberg-Cox A.N."/>
            <person name="Hill J.T.E."/>
            <person name="Albert C.M."/>
            <person name="Tuohy J.M."/>
        </authorList>
    </citation>
    <scope>NUCLEOTIDE SEQUENCE</scope>
    <source>
        <strain evidence="1">KR-87</strain>
        <plasmid evidence="1">pDson01</plasmid>
    </source>
</reference>
<organism evidence="1">
    <name type="scientific">Deinococcus sonorensis KR-87</name>
    <dbReference type="NCBI Taxonomy" id="694439"/>
    <lineage>
        <taxon>Bacteria</taxon>
        <taxon>Thermotogati</taxon>
        <taxon>Deinococcota</taxon>
        <taxon>Deinococci</taxon>
        <taxon>Deinococcales</taxon>
        <taxon>Deinococcaceae</taxon>
        <taxon>Deinococcus</taxon>
    </lineage>
</organism>
<name>A0AAU7U5Z8_9DEIO</name>
<geneLocation type="plasmid" evidence="1">
    <name>pDson01</name>
</geneLocation>
<dbReference type="AlphaFoldDB" id="A0AAU7U5Z8"/>
<dbReference type="KEGG" id="dsc:ABOD76_02250"/>
<proteinExistence type="predicted"/>
<evidence type="ECO:0000313" key="1">
    <source>
        <dbReference type="EMBL" id="XBV83890.1"/>
    </source>
</evidence>